<sequence length="56" mass="6515">MLAEGQVFPHAVWPMHLVICSCFPSLPRGLPLLILKKAQHLYLADFEHWFKTELKI</sequence>
<reference evidence="2" key="1">
    <citation type="journal article" date="2011" name="Nat. Biotechnol.">
        <title>The genomic sequence of the Chinese hamster ovary (CHO)-K1 cell line.</title>
        <authorList>
            <person name="Xu X."/>
            <person name="Nagarajan H."/>
            <person name="Lewis N.E."/>
            <person name="Pan S."/>
            <person name="Cai Z."/>
            <person name="Liu X."/>
            <person name="Chen W."/>
            <person name="Xie M."/>
            <person name="Wang W."/>
            <person name="Hammond S."/>
            <person name="Andersen M.R."/>
            <person name="Neff N."/>
            <person name="Passarelli B."/>
            <person name="Koh W."/>
            <person name="Fan H.C."/>
            <person name="Wang J."/>
            <person name="Gui Y."/>
            <person name="Lee K.H."/>
            <person name="Betenbaugh M.J."/>
            <person name="Quake S.R."/>
            <person name="Famili I."/>
            <person name="Palsson B.O."/>
            <person name="Wang J."/>
        </authorList>
    </citation>
    <scope>NUCLEOTIDE SEQUENCE [LARGE SCALE GENOMIC DNA]</scope>
    <source>
        <strain evidence="2">CHO K1 cell line</strain>
    </source>
</reference>
<dbReference type="AlphaFoldDB" id="G3H312"/>
<dbReference type="Proteomes" id="UP000001075">
    <property type="component" value="Unassembled WGS sequence"/>
</dbReference>
<dbReference type="EMBL" id="JH000121">
    <property type="protein sequence ID" value="EGW04220.1"/>
    <property type="molecule type" value="Genomic_DNA"/>
</dbReference>
<proteinExistence type="predicted"/>
<evidence type="ECO:0000313" key="2">
    <source>
        <dbReference type="Proteomes" id="UP000001075"/>
    </source>
</evidence>
<protein>
    <submittedName>
        <fullName evidence="1">Uncharacterized protein</fullName>
    </submittedName>
</protein>
<accession>G3H312</accession>
<evidence type="ECO:0000313" key="1">
    <source>
        <dbReference type="EMBL" id="EGW04220.1"/>
    </source>
</evidence>
<name>G3H312_CRIGR</name>
<gene>
    <name evidence="1" type="ORF">I79_004618</name>
</gene>
<organism evidence="1 2">
    <name type="scientific">Cricetulus griseus</name>
    <name type="common">Chinese hamster</name>
    <name type="synonym">Cricetulus barabensis griseus</name>
    <dbReference type="NCBI Taxonomy" id="10029"/>
    <lineage>
        <taxon>Eukaryota</taxon>
        <taxon>Metazoa</taxon>
        <taxon>Chordata</taxon>
        <taxon>Craniata</taxon>
        <taxon>Vertebrata</taxon>
        <taxon>Euteleostomi</taxon>
        <taxon>Mammalia</taxon>
        <taxon>Eutheria</taxon>
        <taxon>Euarchontoglires</taxon>
        <taxon>Glires</taxon>
        <taxon>Rodentia</taxon>
        <taxon>Myomorpha</taxon>
        <taxon>Muroidea</taxon>
        <taxon>Cricetidae</taxon>
        <taxon>Cricetinae</taxon>
        <taxon>Cricetulus</taxon>
    </lineage>
</organism>
<dbReference type="InParanoid" id="G3H312"/>